<dbReference type="EMBL" id="CAFBOS010000097">
    <property type="protein sequence ID" value="CAB5000970.1"/>
    <property type="molecule type" value="Genomic_DNA"/>
</dbReference>
<reference evidence="1" key="1">
    <citation type="submission" date="2020-05" db="EMBL/GenBank/DDBJ databases">
        <authorList>
            <person name="Chiriac C."/>
            <person name="Salcher M."/>
            <person name="Ghai R."/>
            <person name="Kavagutti S V."/>
        </authorList>
    </citation>
    <scope>NUCLEOTIDE SEQUENCE</scope>
</reference>
<dbReference type="EMBL" id="CAFBMH010000079">
    <property type="protein sequence ID" value="CAB4918225.1"/>
    <property type="molecule type" value="Genomic_DNA"/>
</dbReference>
<dbReference type="PANTHER" id="PTHR14136:SF17">
    <property type="entry name" value="BTB_POZ DOMAIN-CONTAINING PROTEIN KCTD9"/>
    <property type="match status" value="1"/>
</dbReference>
<organism evidence="1">
    <name type="scientific">freshwater metagenome</name>
    <dbReference type="NCBI Taxonomy" id="449393"/>
    <lineage>
        <taxon>unclassified sequences</taxon>
        <taxon>metagenomes</taxon>
        <taxon>ecological metagenomes</taxon>
    </lineage>
</organism>
<dbReference type="Pfam" id="PF00805">
    <property type="entry name" value="Pentapeptide"/>
    <property type="match status" value="2"/>
</dbReference>
<accession>A0A6J7HPC9</accession>
<name>A0A6J7HPC9_9ZZZZ</name>
<dbReference type="InterPro" id="IPR051082">
    <property type="entry name" value="Pentapeptide-BTB/POZ_domain"/>
</dbReference>
<proteinExistence type="predicted"/>
<gene>
    <name evidence="1" type="ORF">UFOPK3543_01937</name>
    <name evidence="2" type="ORF">UFOPK3967_01626</name>
</gene>
<dbReference type="SUPFAM" id="SSF141571">
    <property type="entry name" value="Pentapeptide repeat-like"/>
    <property type="match status" value="1"/>
</dbReference>
<evidence type="ECO:0000313" key="1">
    <source>
        <dbReference type="EMBL" id="CAB4918225.1"/>
    </source>
</evidence>
<dbReference type="AlphaFoldDB" id="A0A6J7HPC9"/>
<protein>
    <submittedName>
        <fullName evidence="1">Unannotated protein</fullName>
    </submittedName>
</protein>
<dbReference type="PANTHER" id="PTHR14136">
    <property type="entry name" value="BTB_POZ DOMAIN-CONTAINING PROTEIN KCTD9"/>
    <property type="match status" value="1"/>
</dbReference>
<dbReference type="InterPro" id="IPR001646">
    <property type="entry name" value="5peptide_repeat"/>
</dbReference>
<evidence type="ECO:0000313" key="2">
    <source>
        <dbReference type="EMBL" id="CAB5000970.1"/>
    </source>
</evidence>
<dbReference type="Gene3D" id="2.160.20.80">
    <property type="entry name" value="E3 ubiquitin-protein ligase SopA"/>
    <property type="match status" value="1"/>
</dbReference>
<sequence length="194" mass="21356">MLDNATEWSDAWVTSDDTIASCSELSISGCVVRDVRFTGADLGALHVDNTIFERCDFSGVVADSIDIVQSELRDCRMDAFSANGGRWHDVAIERCTMRDVSLRGTTWQHAEFAEVMFARADFTNATFEHACFERCDLTEAQFWHASLGGASFPGSRLDAVRGGLAFRGARIDLTQVTDVALTVFEGLEIVVVEE</sequence>